<name>A0A9N9YQQ9_9HYPO</name>
<feature type="compositionally biased region" description="Basic and acidic residues" evidence="3">
    <location>
        <begin position="75"/>
        <end position="84"/>
    </location>
</feature>
<dbReference type="InterPro" id="IPR001138">
    <property type="entry name" value="Zn2Cys6_DnaBD"/>
</dbReference>
<accession>A0A9N9YQQ9</accession>
<dbReference type="InterPro" id="IPR036864">
    <property type="entry name" value="Zn2-C6_fun-type_DNA-bd_sf"/>
</dbReference>
<dbReference type="GO" id="GO:0005634">
    <property type="term" value="C:nucleus"/>
    <property type="evidence" value="ECO:0007669"/>
    <property type="project" value="UniProtKB-SubCell"/>
</dbReference>
<evidence type="ECO:0000256" key="2">
    <source>
        <dbReference type="ARBA" id="ARBA00023242"/>
    </source>
</evidence>
<feature type="domain" description="Zn(2)-C6 fungal-type" evidence="4">
    <location>
        <begin position="13"/>
        <end position="42"/>
    </location>
</feature>
<gene>
    <name evidence="5" type="ORF">CRHIZ90672A_00002628</name>
</gene>
<sequence>MPLTRQSQRAVKTCTECARRKIRCSKTVPCTACVRKRMEEHCHREPVRVMTKYMPVVETASVDDQATETFTGRSESADAERPDSRRIRVNIIENSTGTTQSALAYSDSVATLHDSGQIDEKGLSVAALPSSRLTNDKAASLEFLAYGRRGTLNHLGGLEDSRSCSGSRDQDIQEMIGARYHPLVEWDPIFPLEEARALLNMHEKHIAWMHNVVHMPSFIEQFDINAASGLGEQPWLALYYAILTASAPQVNTVQGLYDKSIDYLYLSNFISKHSLASVQAICVLLQVAHHYDQSDTICVLLAAAIRIAQCLNINRLGLDPKMNAPSTIGMSSVVSSLIEREVKKRVWWFLVRQDWLQIPFQNTCLIHFTQFNTPMPVNCFENADEMISDGRVVAQPENVFTQTSFTHVLNQVAVIIWKHQDRLCQAGFPGDLEDGLMKLYDQTTWADQELKKIYSSCASFLQYSSSLSGHKAHEDAPTTPLRHLACIALLSTAHKIFTVHRHFQLRSFRDTRFAYTQLSCMSLAERSIRMIEQWENSLEFEIAKRMWTTPTQIITCCITILYALMFRFKHPLTYDYQDLRECVNIGRAFIRELEPRSSIARRGARLLDALIGFDHTSTDSQDIELEIGDVIRRVAIAENSAEIGNQLSAGTNEQQDELNILELWDEFIGETDLRVFEGVY</sequence>
<evidence type="ECO:0000259" key="4">
    <source>
        <dbReference type="PROSITE" id="PS50048"/>
    </source>
</evidence>
<dbReference type="AlphaFoldDB" id="A0A9N9YQQ9"/>
<comment type="caution">
    <text evidence="5">The sequence shown here is derived from an EMBL/GenBank/DDBJ whole genome shotgun (WGS) entry which is preliminary data.</text>
</comment>
<evidence type="ECO:0000313" key="5">
    <source>
        <dbReference type="EMBL" id="CAH0032950.1"/>
    </source>
</evidence>
<feature type="compositionally biased region" description="Polar residues" evidence="3">
    <location>
        <begin position="64"/>
        <end position="74"/>
    </location>
</feature>
<comment type="subcellular location">
    <subcellularLocation>
        <location evidence="1">Nucleus</location>
    </subcellularLocation>
</comment>
<keyword evidence="2" id="KW-0539">Nucleus</keyword>
<dbReference type="InterPro" id="IPR050613">
    <property type="entry name" value="Sec_Metabolite_Reg"/>
</dbReference>
<proteinExistence type="predicted"/>
<dbReference type="SUPFAM" id="SSF57701">
    <property type="entry name" value="Zn2/Cys6 DNA-binding domain"/>
    <property type="match status" value="1"/>
</dbReference>
<feature type="region of interest" description="Disordered" evidence="3">
    <location>
        <begin position="64"/>
        <end position="84"/>
    </location>
</feature>
<reference evidence="5" key="1">
    <citation type="submission" date="2021-10" db="EMBL/GenBank/DDBJ databases">
        <authorList>
            <person name="Piombo E."/>
        </authorList>
    </citation>
    <scope>NUCLEOTIDE SEQUENCE</scope>
</reference>
<evidence type="ECO:0000313" key="6">
    <source>
        <dbReference type="Proteomes" id="UP000696573"/>
    </source>
</evidence>
<dbReference type="PROSITE" id="PS00463">
    <property type="entry name" value="ZN2_CY6_FUNGAL_1"/>
    <property type="match status" value="1"/>
</dbReference>
<dbReference type="GO" id="GO:0000981">
    <property type="term" value="F:DNA-binding transcription factor activity, RNA polymerase II-specific"/>
    <property type="evidence" value="ECO:0007669"/>
    <property type="project" value="InterPro"/>
</dbReference>
<dbReference type="CDD" id="cd12148">
    <property type="entry name" value="fungal_TF_MHR"/>
    <property type="match status" value="1"/>
</dbReference>
<dbReference type="EMBL" id="CABFNQ020000744">
    <property type="protein sequence ID" value="CAH0032950.1"/>
    <property type="molecule type" value="Genomic_DNA"/>
</dbReference>
<dbReference type="PANTHER" id="PTHR31001:SF90">
    <property type="entry name" value="CENTROMERE DNA-BINDING PROTEIN COMPLEX CBF3 SUBUNIT B"/>
    <property type="match status" value="1"/>
</dbReference>
<dbReference type="CDD" id="cd00067">
    <property type="entry name" value="GAL4"/>
    <property type="match status" value="1"/>
</dbReference>
<dbReference type="Proteomes" id="UP000696573">
    <property type="component" value="Unassembled WGS sequence"/>
</dbReference>
<dbReference type="SMART" id="SM00066">
    <property type="entry name" value="GAL4"/>
    <property type="match status" value="1"/>
</dbReference>
<keyword evidence="6" id="KW-1185">Reference proteome</keyword>
<evidence type="ECO:0000256" key="1">
    <source>
        <dbReference type="ARBA" id="ARBA00004123"/>
    </source>
</evidence>
<evidence type="ECO:0000256" key="3">
    <source>
        <dbReference type="SAM" id="MobiDB-lite"/>
    </source>
</evidence>
<dbReference type="PANTHER" id="PTHR31001">
    <property type="entry name" value="UNCHARACTERIZED TRANSCRIPTIONAL REGULATORY PROTEIN"/>
    <property type="match status" value="1"/>
</dbReference>
<protein>
    <recommendedName>
        <fullName evidence="4">Zn(2)-C6 fungal-type domain-containing protein</fullName>
    </recommendedName>
</protein>
<dbReference type="PROSITE" id="PS50048">
    <property type="entry name" value="ZN2_CY6_FUNGAL_2"/>
    <property type="match status" value="1"/>
</dbReference>
<organism evidence="5 6">
    <name type="scientific">Clonostachys rhizophaga</name>
    <dbReference type="NCBI Taxonomy" id="160324"/>
    <lineage>
        <taxon>Eukaryota</taxon>
        <taxon>Fungi</taxon>
        <taxon>Dikarya</taxon>
        <taxon>Ascomycota</taxon>
        <taxon>Pezizomycotina</taxon>
        <taxon>Sordariomycetes</taxon>
        <taxon>Hypocreomycetidae</taxon>
        <taxon>Hypocreales</taxon>
        <taxon>Bionectriaceae</taxon>
        <taxon>Clonostachys</taxon>
    </lineage>
</organism>
<dbReference type="OrthoDB" id="410267at2759"/>
<dbReference type="GO" id="GO:0008270">
    <property type="term" value="F:zinc ion binding"/>
    <property type="evidence" value="ECO:0007669"/>
    <property type="project" value="InterPro"/>
</dbReference>